<proteinExistence type="predicted"/>
<sequence length="308" mass="34979">MNLMKRNNKAKSAGHPLGTKMSKSPKSMMKESREQLCSEMERKGQIVDEFNVVSIPKTNESFHLLYDTKGRFRLHSIRDEESKFKLCKVCSVQFGQKGIPYINTYDGRTIRYPDPLIKANDTIKLDLEAQNITDFMTNLSSLRGNVLPRLERTVATSNVGHKKFNLVNRDLWEGFMCSGERLLVLHSLQIMTPILPQKSPFRICNMICLVGPSETQCSPCSHGNNVGVHYATWSTAVLGPVTLEGHNERTTDLTNQIWSYKLLLDVRAWNVLLLGSCLGFIRCCPIISLPCCLYLAWIFILDVPFVEF</sequence>
<protein>
    <submittedName>
        <fullName evidence="1">Uncharacterized protein</fullName>
    </submittedName>
</protein>
<accession>A0ACC0L9E7</accession>
<gene>
    <name evidence="1" type="ORF">RHMOL_Rhmol13G0223200</name>
</gene>
<reference evidence="1" key="1">
    <citation type="submission" date="2022-02" db="EMBL/GenBank/DDBJ databases">
        <title>Plant Genome Project.</title>
        <authorList>
            <person name="Zhang R.-G."/>
        </authorList>
    </citation>
    <scope>NUCLEOTIDE SEQUENCE</scope>
    <source>
        <strain evidence="1">AT1</strain>
    </source>
</reference>
<dbReference type="Proteomes" id="UP001062846">
    <property type="component" value="Chromosome 13"/>
</dbReference>
<evidence type="ECO:0000313" key="2">
    <source>
        <dbReference type="Proteomes" id="UP001062846"/>
    </source>
</evidence>
<organism evidence="1 2">
    <name type="scientific">Rhododendron molle</name>
    <name type="common">Chinese azalea</name>
    <name type="synonym">Azalea mollis</name>
    <dbReference type="NCBI Taxonomy" id="49168"/>
    <lineage>
        <taxon>Eukaryota</taxon>
        <taxon>Viridiplantae</taxon>
        <taxon>Streptophyta</taxon>
        <taxon>Embryophyta</taxon>
        <taxon>Tracheophyta</taxon>
        <taxon>Spermatophyta</taxon>
        <taxon>Magnoliopsida</taxon>
        <taxon>eudicotyledons</taxon>
        <taxon>Gunneridae</taxon>
        <taxon>Pentapetalae</taxon>
        <taxon>asterids</taxon>
        <taxon>Ericales</taxon>
        <taxon>Ericaceae</taxon>
        <taxon>Ericoideae</taxon>
        <taxon>Rhodoreae</taxon>
        <taxon>Rhododendron</taxon>
    </lineage>
</organism>
<keyword evidence="2" id="KW-1185">Reference proteome</keyword>
<evidence type="ECO:0000313" key="1">
    <source>
        <dbReference type="EMBL" id="KAI8525340.1"/>
    </source>
</evidence>
<comment type="caution">
    <text evidence="1">The sequence shown here is derived from an EMBL/GenBank/DDBJ whole genome shotgun (WGS) entry which is preliminary data.</text>
</comment>
<name>A0ACC0L9E7_RHOML</name>
<dbReference type="EMBL" id="CM046400">
    <property type="protein sequence ID" value="KAI8525340.1"/>
    <property type="molecule type" value="Genomic_DNA"/>
</dbReference>